<evidence type="ECO:0000256" key="5">
    <source>
        <dbReference type="ARBA" id="ARBA00022519"/>
    </source>
</evidence>
<comment type="subcellular location">
    <subcellularLocation>
        <location evidence="1">Cell inner membrane</location>
        <topology evidence="1">Single-pass membrane protein</topology>
    </subcellularLocation>
</comment>
<evidence type="ECO:0000256" key="8">
    <source>
        <dbReference type="ARBA" id="ARBA00023136"/>
    </source>
</evidence>
<dbReference type="NCBIfam" id="TIGR02532">
    <property type="entry name" value="IV_pilin_GFxxxE"/>
    <property type="match status" value="1"/>
</dbReference>
<name>A0A1U9LH71_9PROT</name>
<keyword evidence="6 11" id="KW-0812">Transmembrane</keyword>
<comment type="similarity">
    <text evidence="9">Belongs to the GSP H family.</text>
</comment>
<dbReference type="Proteomes" id="UP000189055">
    <property type="component" value="Chromosome"/>
</dbReference>
<dbReference type="Pfam" id="PF07963">
    <property type="entry name" value="N_methyl"/>
    <property type="match status" value="1"/>
</dbReference>
<dbReference type="Pfam" id="PF12019">
    <property type="entry name" value="GspH"/>
    <property type="match status" value="1"/>
</dbReference>
<evidence type="ECO:0000256" key="4">
    <source>
        <dbReference type="ARBA" id="ARBA00022481"/>
    </source>
</evidence>
<dbReference type="InterPro" id="IPR045584">
    <property type="entry name" value="Pilin-like"/>
</dbReference>
<evidence type="ECO:0000313" key="14">
    <source>
        <dbReference type="Proteomes" id="UP000189055"/>
    </source>
</evidence>
<dbReference type="SUPFAM" id="SSF54523">
    <property type="entry name" value="Pili subunits"/>
    <property type="match status" value="1"/>
</dbReference>
<proteinExistence type="inferred from homology"/>
<dbReference type="InterPro" id="IPR012902">
    <property type="entry name" value="N_methyl_site"/>
</dbReference>
<dbReference type="InterPro" id="IPR022346">
    <property type="entry name" value="T2SS_GspH"/>
</dbReference>
<keyword evidence="8 11" id="KW-0472">Membrane</keyword>
<reference evidence="13 14" key="1">
    <citation type="submission" date="2016-03" db="EMBL/GenBank/DDBJ databases">
        <title>Acetic acid bacteria sequencing.</title>
        <authorList>
            <person name="Brandt J."/>
            <person name="Jakob F."/>
            <person name="Vogel R.F."/>
        </authorList>
    </citation>
    <scope>NUCLEOTIDE SEQUENCE [LARGE SCALE GENOMIC DNA]</scope>
    <source>
        <strain evidence="13 14">TMW2.1084</strain>
    </source>
</reference>
<keyword evidence="3" id="KW-1003">Cell membrane</keyword>
<evidence type="ECO:0000256" key="9">
    <source>
        <dbReference type="ARBA" id="ARBA00025772"/>
    </source>
</evidence>
<organism evidence="13 14">
    <name type="scientific">Acetobacter persici</name>
    <dbReference type="NCBI Taxonomy" id="1076596"/>
    <lineage>
        <taxon>Bacteria</taxon>
        <taxon>Pseudomonadati</taxon>
        <taxon>Pseudomonadota</taxon>
        <taxon>Alphaproteobacteria</taxon>
        <taxon>Acetobacterales</taxon>
        <taxon>Acetobacteraceae</taxon>
        <taxon>Acetobacter</taxon>
    </lineage>
</organism>
<evidence type="ECO:0000256" key="6">
    <source>
        <dbReference type="ARBA" id="ARBA00022692"/>
    </source>
</evidence>
<evidence type="ECO:0000256" key="10">
    <source>
        <dbReference type="ARBA" id="ARBA00030775"/>
    </source>
</evidence>
<keyword evidence="5" id="KW-0997">Cell inner membrane</keyword>
<dbReference type="AlphaFoldDB" id="A0A1U9LH71"/>
<evidence type="ECO:0000256" key="3">
    <source>
        <dbReference type="ARBA" id="ARBA00022475"/>
    </source>
</evidence>
<evidence type="ECO:0000256" key="2">
    <source>
        <dbReference type="ARBA" id="ARBA00021549"/>
    </source>
</evidence>
<evidence type="ECO:0000256" key="7">
    <source>
        <dbReference type="ARBA" id="ARBA00022989"/>
    </source>
</evidence>
<evidence type="ECO:0000313" key="13">
    <source>
        <dbReference type="EMBL" id="AQT05815.1"/>
    </source>
</evidence>
<accession>A0A1U9LH71</accession>
<dbReference type="RefSeq" id="WP_077931541.1">
    <property type="nucleotide sequence ID" value="NZ_CP014687.1"/>
</dbReference>
<sequence>MTLRIKQEQGFTLLEMIIVLAIAGLFLSLMLERGPVHSTLASFLQAREALLSTLRTARLDAMTKGAAITVRLDAAHSQLLELSGKMVLRKVSLPKEAVLVAPIPLVFQPDGLGTAVSWVLQVGGRRLSVSVSPLTGRIVTHDV</sequence>
<dbReference type="GO" id="GO:0015628">
    <property type="term" value="P:protein secretion by the type II secretion system"/>
    <property type="evidence" value="ECO:0007669"/>
    <property type="project" value="InterPro"/>
</dbReference>
<dbReference type="GO" id="GO:0005886">
    <property type="term" value="C:plasma membrane"/>
    <property type="evidence" value="ECO:0007669"/>
    <property type="project" value="UniProtKB-SubCell"/>
</dbReference>
<dbReference type="GO" id="GO:0015627">
    <property type="term" value="C:type II protein secretion system complex"/>
    <property type="evidence" value="ECO:0007669"/>
    <property type="project" value="InterPro"/>
</dbReference>
<keyword evidence="4" id="KW-0488">Methylation</keyword>
<dbReference type="EMBL" id="CP014687">
    <property type="protein sequence ID" value="AQT05815.1"/>
    <property type="molecule type" value="Genomic_DNA"/>
</dbReference>
<keyword evidence="7 11" id="KW-1133">Transmembrane helix</keyword>
<feature type="domain" description="General secretion pathway GspH" evidence="12">
    <location>
        <begin position="48"/>
        <end position="133"/>
    </location>
</feature>
<feature type="transmembrane region" description="Helical" evidence="11">
    <location>
        <begin position="12"/>
        <end position="31"/>
    </location>
</feature>
<protein>
    <recommendedName>
        <fullName evidence="2">Type II secretion system protein H</fullName>
    </recommendedName>
    <alternativeName>
        <fullName evidence="10">General secretion pathway protein H</fullName>
    </alternativeName>
</protein>
<evidence type="ECO:0000256" key="1">
    <source>
        <dbReference type="ARBA" id="ARBA00004377"/>
    </source>
</evidence>
<evidence type="ECO:0000256" key="11">
    <source>
        <dbReference type="SAM" id="Phobius"/>
    </source>
</evidence>
<gene>
    <name evidence="13" type="ORF">A0U91_14390</name>
</gene>
<dbReference type="STRING" id="1076596.A0U91_14390"/>
<dbReference type="PROSITE" id="PS00409">
    <property type="entry name" value="PROKAR_NTER_METHYL"/>
    <property type="match status" value="1"/>
</dbReference>
<dbReference type="KEGG" id="aper:A0U91_14390"/>
<evidence type="ECO:0000259" key="12">
    <source>
        <dbReference type="Pfam" id="PF12019"/>
    </source>
</evidence>